<sequence length="283" mass="30485">MTLAPVIALSHGGGPMPLLGDPNHATITASLQQRVPKILGLNTPSQPAAIVMVTAHWTTDQPTISNGSSHDLLYDYRGFPPESYELKYPAPGEPEVAAKIAAAFAEQGLSPKLDAVRKWDHGVFVPLLLINPKANIPIIQVSVLESEDAGDHIKMGKALATLRASNIAILGSGFASLHHFTLFRALSQGDQEVRKSIKESTTDPWNEALTGAIKESTEGNWDGLLNWRNLPHANEIHPVGGGEHFTPLLVCAGAAKGDKVHSYKDSYYGQDIVTFYWGADEIA</sequence>
<keyword evidence="4" id="KW-0862">Zinc</keyword>
<evidence type="ECO:0000259" key="6">
    <source>
        <dbReference type="Pfam" id="PF02900"/>
    </source>
</evidence>
<comment type="cofactor">
    <cofactor evidence="1">
        <name>Zn(2+)</name>
        <dbReference type="ChEBI" id="CHEBI:29105"/>
    </cofactor>
</comment>
<dbReference type="InterPro" id="IPR004183">
    <property type="entry name" value="Xdiol_dOase_suB"/>
</dbReference>
<dbReference type="GO" id="GO:0008270">
    <property type="term" value="F:zinc ion binding"/>
    <property type="evidence" value="ECO:0007669"/>
    <property type="project" value="InterPro"/>
</dbReference>
<evidence type="ECO:0000313" key="8">
    <source>
        <dbReference type="Proteomes" id="UP000039046"/>
    </source>
</evidence>
<evidence type="ECO:0000256" key="4">
    <source>
        <dbReference type="ARBA" id="ARBA00022833"/>
    </source>
</evidence>
<dbReference type="AlphaFoldDB" id="A0A0A1SPK0"/>
<evidence type="ECO:0000256" key="1">
    <source>
        <dbReference type="ARBA" id="ARBA00001947"/>
    </source>
</evidence>
<evidence type="ECO:0000313" key="7">
    <source>
        <dbReference type="EMBL" id="CEJ82358.1"/>
    </source>
</evidence>
<keyword evidence="8" id="KW-1185">Reference proteome</keyword>
<proteinExistence type="inferred from homology"/>
<keyword evidence="5" id="KW-0560">Oxidoreductase</keyword>
<comment type="similarity">
    <text evidence="2">Belongs to the DODA-type extradiol aromatic ring-opening dioxygenase family.</text>
</comment>
<organism evidence="7 8">
    <name type="scientific">[Torrubiella] hemipterigena</name>
    <dbReference type="NCBI Taxonomy" id="1531966"/>
    <lineage>
        <taxon>Eukaryota</taxon>
        <taxon>Fungi</taxon>
        <taxon>Dikarya</taxon>
        <taxon>Ascomycota</taxon>
        <taxon>Pezizomycotina</taxon>
        <taxon>Sordariomycetes</taxon>
        <taxon>Hypocreomycetidae</taxon>
        <taxon>Hypocreales</taxon>
        <taxon>Clavicipitaceae</taxon>
        <taxon>Clavicipitaceae incertae sedis</taxon>
        <taxon>'Torrubiella' clade</taxon>
    </lineage>
</organism>
<reference evidence="7 8" key="1">
    <citation type="journal article" date="2015" name="Genome Announc.">
        <title>Draft Genome Sequence and Gene Annotation of the Entomopathogenic Fungus Verticillium hemipterigenum.</title>
        <authorList>
            <person name="Horn F."/>
            <person name="Habel A."/>
            <person name="Scharf D.H."/>
            <person name="Dworschak J."/>
            <person name="Brakhage A.A."/>
            <person name="Guthke R."/>
            <person name="Hertweck C."/>
            <person name="Linde J."/>
        </authorList>
    </citation>
    <scope>NUCLEOTIDE SEQUENCE [LARGE SCALE GENOMIC DNA]</scope>
</reference>
<dbReference type="GO" id="GO:0016702">
    <property type="term" value="F:oxidoreductase activity, acting on single donors with incorporation of molecular oxygen, incorporation of two atoms of oxygen"/>
    <property type="evidence" value="ECO:0007669"/>
    <property type="project" value="UniProtKB-ARBA"/>
</dbReference>
<dbReference type="HOGENOM" id="CLU_046582_0_0_1"/>
<dbReference type="Gene3D" id="3.40.830.10">
    <property type="entry name" value="LigB-like"/>
    <property type="match status" value="1"/>
</dbReference>
<feature type="domain" description="Extradiol ring-cleavage dioxygenase class III enzyme subunit B" evidence="6">
    <location>
        <begin position="37"/>
        <end position="269"/>
    </location>
</feature>
<name>A0A0A1SPK0_9HYPO</name>
<dbReference type="PIRSF" id="PIRSF006157">
    <property type="entry name" value="Doxgns_DODA"/>
    <property type="match status" value="1"/>
</dbReference>
<dbReference type="Proteomes" id="UP000039046">
    <property type="component" value="Unassembled WGS sequence"/>
</dbReference>
<dbReference type="Pfam" id="PF02900">
    <property type="entry name" value="LigB"/>
    <property type="match status" value="1"/>
</dbReference>
<dbReference type="SUPFAM" id="SSF53213">
    <property type="entry name" value="LigB-like"/>
    <property type="match status" value="1"/>
</dbReference>
<dbReference type="PANTHER" id="PTHR30096">
    <property type="entry name" value="4,5-DOPA DIOXYGENASE EXTRADIOL-LIKE PROTEIN"/>
    <property type="match status" value="1"/>
</dbReference>
<evidence type="ECO:0000256" key="5">
    <source>
        <dbReference type="ARBA" id="ARBA00023002"/>
    </source>
</evidence>
<dbReference type="EMBL" id="CDHN01000001">
    <property type="protein sequence ID" value="CEJ82358.1"/>
    <property type="molecule type" value="Genomic_DNA"/>
</dbReference>
<dbReference type="CDD" id="cd07363">
    <property type="entry name" value="45_DOPA_Dioxygenase"/>
    <property type="match status" value="1"/>
</dbReference>
<accession>A0A0A1SPK0</accession>
<evidence type="ECO:0000256" key="2">
    <source>
        <dbReference type="ARBA" id="ARBA00007581"/>
    </source>
</evidence>
<protein>
    <recommendedName>
        <fullName evidence="6">Extradiol ring-cleavage dioxygenase class III enzyme subunit B domain-containing protein</fullName>
    </recommendedName>
</protein>
<dbReference type="STRING" id="1531966.A0A0A1SPK0"/>
<dbReference type="InterPro" id="IPR014436">
    <property type="entry name" value="Extradiol_dOase_DODA"/>
</dbReference>
<dbReference type="GO" id="GO:0008198">
    <property type="term" value="F:ferrous iron binding"/>
    <property type="evidence" value="ECO:0007669"/>
    <property type="project" value="InterPro"/>
</dbReference>
<keyword evidence="3" id="KW-0479">Metal-binding</keyword>
<dbReference type="PANTHER" id="PTHR30096:SF0">
    <property type="entry name" value="4,5-DOPA DIOXYGENASE EXTRADIOL-LIKE PROTEIN"/>
    <property type="match status" value="1"/>
</dbReference>
<evidence type="ECO:0000256" key="3">
    <source>
        <dbReference type="ARBA" id="ARBA00022723"/>
    </source>
</evidence>
<gene>
    <name evidence="7" type="ORF">VHEMI02427</name>
</gene>